<proteinExistence type="predicted"/>
<keyword evidence="3" id="KW-1185">Reference proteome</keyword>
<feature type="region of interest" description="Disordered" evidence="1">
    <location>
        <begin position="1"/>
        <end position="31"/>
    </location>
</feature>
<gene>
    <name evidence="2" type="ORF">LIPSTDRAFT_321462</name>
</gene>
<protein>
    <recommendedName>
        <fullName evidence="4">Ribosome biogenesis protein ALB1</fullName>
    </recommendedName>
</protein>
<dbReference type="EMBL" id="KV454296">
    <property type="protein sequence ID" value="ODQ72255.1"/>
    <property type="molecule type" value="Genomic_DNA"/>
</dbReference>
<name>A0A1E3Q3H7_LIPST</name>
<evidence type="ECO:0008006" key="4">
    <source>
        <dbReference type="Google" id="ProtNLM"/>
    </source>
</evidence>
<feature type="region of interest" description="Disordered" evidence="1">
    <location>
        <begin position="125"/>
        <end position="146"/>
    </location>
</feature>
<accession>A0A1E3Q3H7</accession>
<reference evidence="2 3" key="1">
    <citation type="journal article" date="2016" name="Proc. Natl. Acad. Sci. U.S.A.">
        <title>Comparative genomics of biotechnologically important yeasts.</title>
        <authorList>
            <person name="Riley R."/>
            <person name="Haridas S."/>
            <person name="Wolfe K.H."/>
            <person name="Lopes M.R."/>
            <person name="Hittinger C.T."/>
            <person name="Goeker M."/>
            <person name="Salamov A.A."/>
            <person name="Wisecaver J.H."/>
            <person name="Long T.M."/>
            <person name="Calvey C.H."/>
            <person name="Aerts A.L."/>
            <person name="Barry K.W."/>
            <person name="Choi C."/>
            <person name="Clum A."/>
            <person name="Coughlan A.Y."/>
            <person name="Deshpande S."/>
            <person name="Douglass A.P."/>
            <person name="Hanson S.J."/>
            <person name="Klenk H.-P."/>
            <person name="LaButti K.M."/>
            <person name="Lapidus A."/>
            <person name="Lindquist E.A."/>
            <person name="Lipzen A.M."/>
            <person name="Meier-Kolthoff J.P."/>
            <person name="Ohm R.A."/>
            <person name="Otillar R.P."/>
            <person name="Pangilinan J.L."/>
            <person name="Peng Y."/>
            <person name="Rokas A."/>
            <person name="Rosa C.A."/>
            <person name="Scheuner C."/>
            <person name="Sibirny A.A."/>
            <person name="Slot J.C."/>
            <person name="Stielow J.B."/>
            <person name="Sun H."/>
            <person name="Kurtzman C.P."/>
            <person name="Blackwell M."/>
            <person name="Grigoriev I.V."/>
            <person name="Jeffries T.W."/>
        </authorList>
    </citation>
    <scope>NUCLEOTIDE SEQUENCE [LARGE SCALE GENOMIC DNA]</scope>
    <source>
        <strain evidence="2 3">NRRL Y-11557</strain>
    </source>
</reference>
<dbReference type="AlphaFoldDB" id="A0A1E3Q3H7"/>
<evidence type="ECO:0000313" key="2">
    <source>
        <dbReference type="EMBL" id="ODQ72255.1"/>
    </source>
</evidence>
<dbReference type="Proteomes" id="UP000094385">
    <property type="component" value="Unassembled WGS sequence"/>
</dbReference>
<dbReference type="OrthoDB" id="4086742at2759"/>
<feature type="compositionally biased region" description="Polar residues" evidence="1">
    <location>
        <begin position="1"/>
        <end position="19"/>
    </location>
</feature>
<sequence length="146" mass="15931">MPSKNSINKPKLAVQQSRKSAAGQKRRSRLNVSSALKAGIAKSDVVVHGRVLSKKQAKKDERNRRYMARRGVSVINGEVVIKAEDADGDDKMSDILQGSRTQLKKAERQQLFAVDRQQIEKAVTESAMEITSTGKGTTLGGPPEMA</sequence>
<evidence type="ECO:0000256" key="1">
    <source>
        <dbReference type="SAM" id="MobiDB-lite"/>
    </source>
</evidence>
<evidence type="ECO:0000313" key="3">
    <source>
        <dbReference type="Proteomes" id="UP000094385"/>
    </source>
</evidence>
<organism evidence="2 3">
    <name type="scientific">Lipomyces starkeyi NRRL Y-11557</name>
    <dbReference type="NCBI Taxonomy" id="675824"/>
    <lineage>
        <taxon>Eukaryota</taxon>
        <taxon>Fungi</taxon>
        <taxon>Dikarya</taxon>
        <taxon>Ascomycota</taxon>
        <taxon>Saccharomycotina</taxon>
        <taxon>Lipomycetes</taxon>
        <taxon>Lipomycetales</taxon>
        <taxon>Lipomycetaceae</taxon>
        <taxon>Lipomyces</taxon>
    </lineage>
</organism>